<evidence type="ECO:0000313" key="2">
    <source>
        <dbReference type="Proteomes" id="UP000005239"/>
    </source>
</evidence>
<proteinExistence type="predicted"/>
<dbReference type="Proteomes" id="UP000005239">
    <property type="component" value="Unassembled WGS sequence"/>
</dbReference>
<dbReference type="OrthoDB" id="5583at2759"/>
<protein>
    <submittedName>
        <fullName evidence="1">Uncharacterized protein</fullName>
    </submittedName>
</protein>
<evidence type="ECO:0000313" key="1">
    <source>
        <dbReference type="EnsemblMetazoa" id="PPA42873.1"/>
    </source>
</evidence>
<name>A0A2A6BHQ8_PRIPA</name>
<sequence>MMNFSAAFALLIMCHLPFNLILRENVSQLLRDCLGRNIDAVRIYQWANQDDSVLNLLDEMQFTKLKFDGSKIINEHVDRIVNICEKHTIEELYLSFFLYKKKNYPAMDSLSPFEKLPCELVCMIIDYTPESFFQIGEVSKMMRSHTNAYVLKPATFAYCALKKDREILTSESMTESLFAYELKDRVLTGSDSGLLGQDQMKVKKEHGWPTSGMRSGNTICSLPLDLVLRDNFLQLLMKCMGSKIDTVRIYQWSTQEATVFKLLDGINDRIVNICETQSIEELFLYCKENVCSNPVNTLLKFASLVNTIVIEQGHNENVLIHHYFFGLTNADWAPIILDMFSRKMDKLSMADSFGVVGCLSANSADILRARLPWIGKKVWFDAVGNGNAETHYTLENDHIIRGPTANRRGFSLTIKKMEPPEKKRL</sequence>
<accession>A0A2A6BHQ8</accession>
<reference evidence="1" key="2">
    <citation type="submission" date="2022-06" db="UniProtKB">
        <authorList>
            <consortium name="EnsemblMetazoa"/>
        </authorList>
    </citation>
    <scope>IDENTIFICATION</scope>
    <source>
        <strain evidence="1">PS312</strain>
    </source>
</reference>
<organism evidence="1 2">
    <name type="scientific">Pristionchus pacificus</name>
    <name type="common">Parasitic nematode worm</name>
    <dbReference type="NCBI Taxonomy" id="54126"/>
    <lineage>
        <taxon>Eukaryota</taxon>
        <taxon>Metazoa</taxon>
        <taxon>Ecdysozoa</taxon>
        <taxon>Nematoda</taxon>
        <taxon>Chromadorea</taxon>
        <taxon>Rhabditida</taxon>
        <taxon>Rhabditina</taxon>
        <taxon>Diplogasteromorpha</taxon>
        <taxon>Diplogasteroidea</taxon>
        <taxon>Neodiplogasteridae</taxon>
        <taxon>Pristionchus</taxon>
    </lineage>
</organism>
<dbReference type="EnsemblMetazoa" id="PPA42873.1">
    <property type="protein sequence ID" value="PPA42873.1"/>
    <property type="gene ID" value="WBGene00281242"/>
</dbReference>
<keyword evidence="2" id="KW-1185">Reference proteome</keyword>
<reference evidence="2" key="1">
    <citation type="journal article" date="2008" name="Nat. Genet.">
        <title>The Pristionchus pacificus genome provides a unique perspective on nematode lifestyle and parasitism.</title>
        <authorList>
            <person name="Dieterich C."/>
            <person name="Clifton S.W."/>
            <person name="Schuster L.N."/>
            <person name="Chinwalla A."/>
            <person name="Delehaunty K."/>
            <person name="Dinkelacker I."/>
            <person name="Fulton L."/>
            <person name="Fulton R."/>
            <person name="Godfrey J."/>
            <person name="Minx P."/>
            <person name="Mitreva M."/>
            <person name="Roeseler W."/>
            <person name="Tian H."/>
            <person name="Witte H."/>
            <person name="Yang S.P."/>
            <person name="Wilson R.K."/>
            <person name="Sommer R.J."/>
        </authorList>
    </citation>
    <scope>NUCLEOTIDE SEQUENCE [LARGE SCALE GENOMIC DNA]</scope>
    <source>
        <strain evidence="2">PS312</strain>
    </source>
</reference>
<dbReference type="AlphaFoldDB" id="A0A2A6BHQ8"/>
<accession>A0A8R1UX65</accession>
<gene>
    <name evidence="1" type="primary">WBGene00281242</name>
</gene>